<feature type="region of interest" description="Disordered" evidence="5">
    <location>
        <begin position="557"/>
        <end position="576"/>
    </location>
</feature>
<dbReference type="InterPro" id="IPR012334">
    <property type="entry name" value="Pectin_lyas_fold"/>
</dbReference>
<dbReference type="PANTHER" id="PTHR31339:SF9">
    <property type="entry name" value="PLASMIN AND FIBRONECTIN-BINDING PROTEIN A"/>
    <property type="match status" value="1"/>
</dbReference>
<dbReference type="PROSITE" id="PS50853">
    <property type="entry name" value="FN3"/>
    <property type="match status" value="1"/>
</dbReference>
<dbReference type="SUPFAM" id="SSF49265">
    <property type="entry name" value="Fibronectin type III"/>
    <property type="match status" value="1"/>
</dbReference>
<evidence type="ECO:0000313" key="9">
    <source>
        <dbReference type="Proteomes" id="UP000430222"/>
    </source>
</evidence>
<keyword evidence="6" id="KW-0732">Signal</keyword>
<keyword evidence="3 4" id="KW-0326">Glycosidase</keyword>
<dbReference type="GO" id="GO:0005975">
    <property type="term" value="P:carbohydrate metabolic process"/>
    <property type="evidence" value="ECO:0007669"/>
    <property type="project" value="InterPro"/>
</dbReference>
<dbReference type="Pfam" id="PF00041">
    <property type="entry name" value="fn3"/>
    <property type="match status" value="1"/>
</dbReference>
<feature type="signal peptide" evidence="6">
    <location>
        <begin position="1"/>
        <end position="31"/>
    </location>
</feature>
<dbReference type="AlphaFoldDB" id="A0A6I2UXD6"/>
<dbReference type="Gene3D" id="2.160.20.10">
    <property type="entry name" value="Single-stranded right-handed beta-helix, Pectin lyase-like"/>
    <property type="match status" value="1"/>
</dbReference>
<dbReference type="InterPro" id="IPR000743">
    <property type="entry name" value="Glyco_hydro_28"/>
</dbReference>
<comment type="similarity">
    <text evidence="1 4">Belongs to the glycosyl hydrolase 28 family.</text>
</comment>
<dbReference type="InterPro" id="IPR051801">
    <property type="entry name" value="GH28_Enzymes"/>
</dbReference>
<proteinExistence type="inferred from homology"/>
<dbReference type="Pfam" id="PF12708">
    <property type="entry name" value="Pect-lyase_RHGA_epim"/>
    <property type="match status" value="1"/>
</dbReference>
<dbReference type="PANTHER" id="PTHR31339">
    <property type="entry name" value="PECTIN LYASE-RELATED"/>
    <property type="match status" value="1"/>
</dbReference>
<dbReference type="EMBL" id="VUNL01000005">
    <property type="protein sequence ID" value="MSV24734.1"/>
    <property type="molecule type" value="Genomic_DNA"/>
</dbReference>
<dbReference type="CDD" id="cd00063">
    <property type="entry name" value="FN3"/>
    <property type="match status" value="1"/>
</dbReference>
<dbReference type="SUPFAM" id="SSF51126">
    <property type="entry name" value="Pectin lyase-like"/>
    <property type="match status" value="1"/>
</dbReference>
<evidence type="ECO:0000256" key="6">
    <source>
        <dbReference type="SAM" id="SignalP"/>
    </source>
</evidence>
<dbReference type="InterPro" id="IPR003961">
    <property type="entry name" value="FN3_dom"/>
</dbReference>
<dbReference type="SMART" id="SM00060">
    <property type="entry name" value="FN3"/>
    <property type="match status" value="1"/>
</dbReference>
<sequence length="576" mass="62803">MSYEVKHMWNQKKIAALTGAICLSLSASVFAAQAPTGLQSPTLSTDQDSTWLCWDRPAKGDDAVYYNIYQNGTKIGTTQTPAQTVGTKAMQEFQQKNPELCGDLLIYHSYEASGLAPSTDYTFTVRAVGKDGKESADSKPVKVRTTAVPKTVRLTDFGAVGDGKTMNTAALQRAIDATPKGGVLEVPAGTFVSGAVQLKSDMTLQLDEGATLLGTEEVGGYEMQPNGRYNGLLNGSNLRNLRIVGQGTIDGNGWQKDAKGYYRKAANLKREDGKKSREPDVRNYGILAKNQTVWLMDNEDRNFKEGYNGRGSTVMLSHIDNLYIEGVRMQNPSMHMVVINFGNDVTVNNVAFHTYDANNGDVIDYTGSKYKVMNCYMDSGDDAVNFNAGMGADAAGRPPVGNAWIFNNYVRHAHGGITLGSHTASWIEKVLGEDNVFELTEVGFRCKTSDNMGGGGRNSVFRHNVLKDIKNNAFLFTTNYKDENAVGKYAGANAGVFKDMLIEDCNVLNTKKAAFEIEGMPGGEHHDITLRNVRIINGGAQKLQHAQNIRQENVVYEQDESKAAKAKSSGKKAVKK</sequence>
<comment type="caution">
    <text evidence="8">The sequence shown here is derived from an EMBL/GenBank/DDBJ whole genome shotgun (WGS) entry which is preliminary data.</text>
</comment>
<feature type="domain" description="Fibronectin type-III" evidence="7">
    <location>
        <begin position="34"/>
        <end position="149"/>
    </location>
</feature>
<evidence type="ECO:0000256" key="2">
    <source>
        <dbReference type="ARBA" id="ARBA00022801"/>
    </source>
</evidence>
<dbReference type="Pfam" id="PF00295">
    <property type="entry name" value="Glyco_hydro_28"/>
    <property type="match status" value="1"/>
</dbReference>
<organism evidence="8 9">
    <name type="scientific">Selenomonas montiformis</name>
    <dbReference type="NCBI Taxonomy" id="2652285"/>
    <lineage>
        <taxon>Bacteria</taxon>
        <taxon>Bacillati</taxon>
        <taxon>Bacillota</taxon>
        <taxon>Negativicutes</taxon>
        <taxon>Selenomonadales</taxon>
        <taxon>Selenomonadaceae</taxon>
        <taxon>Selenomonas</taxon>
    </lineage>
</organism>
<feature type="compositionally biased region" description="Basic residues" evidence="5">
    <location>
        <begin position="564"/>
        <end position="576"/>
    </location>
</feature>
<feature type="chain" id="PRO_5039082098" evidence="6">
    <location>
        <begin position="32"/>
        <end position="576"/>
    </location>
</feature>
<dbReference type="InterPro" id="IPR024535">
    <property type="entry name" value="RHGA/B-epi-like_pectate_lyase"/>
</dbReference>
<gene>
    <name evidence="8" type="ORF">FYJ78_05955</name>
</gene>
<dbReference type="GO" id="GO:0004650">
    <property type="term" value="F:polygalacturonase activity"/>
    <property type="evidence" value="ECO:0007669"/>
    <property type="project" value="InterPro"/>
</dbReference>
<dbReference type="InterPro" id="IPR013783">
    <property type="entry name" value="Ig-like_fold"/>
</dbReference>
<evidence type="ECO:0000256" key="3">
    <source>
        <dbReference type="ARBA" id="ARBA00023295"/>
    </source>
</evidence>
<evidence type="ECO:0000259" key="7">
    <source>
        <dbReference type="PROSITE" id="PS50853"/>
    </source>
</evidence>
<dbReference type="Proteomes" id="UP000430222">
    <property type="component" value="Unassembled WGS sequence"/>
</dbReference>
<name>A0A6I2UXD6_9FIRM</name>
<evidence type="ECO:0000256" key="4">
    <source>
        <dbReference type="RuleBase" id="RU361169"/>
    </source>
</evidence>
<evidence type="ECO:0000256" key="5">
    <source>
        <dbReference type="SAM" id="MobiDB-lite"/>
    </source>
</evidence>
<reference evidence="8 9" key="1">
    <citation type="submission" date="2019-08" db="EMBL/GenBank/DDBJ databases">
        <title>In-depth cultivation of the pig gut microbiome towards novel bacterial diversity and tailored functional studies.</title>
        <authorList>
            <person name="Wylensek D."/>
            <person name="Hitch T.C.A."/>
            <person name="Clavel T."/>
        </authorList>
    </citation>
    <scope>NUCLEOTIDE SEQUENCE [LARGE SCALE GENOMIC DNA]</scope>
    <source>
        <strain evidence="9">WCA-380-WT-3B3</strain>
    </source>
</reference>
<keyword evidence="9" id="KW-1185">Reference proteome</keyword>
<evidence type="ECO:0000256" key="1">
    <source>
        <dbReference type="ARBA" id="ARBA00008834"/>
    </source>
</evidence>
<protein>
    <submittedName>
        <fullName evidence="8">Glycoside hydrolase family 28 protein</fullName>
    </submittedName>
</protein>
<accession>A0A6I2UXD6</accession>
<evidence type="ECO:0000313" key="8">
    <source>
        <dbReference type="EMBL" id="MSV24734.1"/>
    </source>
</evidence>
<dbReference type="InterPro" id="IPR011050">
    <property type="entry name" value="Pectin_lyase_fold/virulence"/>
</dbReference>
<keyword evidence="2 4" id="KW-0378">Hydrolase</keyword>
<dbReference type="Gene3D" id="2.60.40.10">
    <property type="entry name" value="Immunoglobulins"/>
    <property type="match status" value="1"/>
</dbReference>
<dbReference type="InterPro" id="IPR036116">
    <property type="entry name" value="FN3_sf"/>
</dbReference>